<feature type="transmembrane region" description="Helical" evidence="6">
    <location>
        <begin position="92"/>
        <end position="113"/>
    </location>
</feature>
<sequence>MASGLGRNAFGIVKARDKGEARDMPPRPSAPRSEDLVPYVHKLLIAVAVAALALILLRWLHVFLLAFGASLVAVLLTALADPIRRRTPLDAGWSLGVTVAALIVLIAGVAWFVGAQVSLQLTQLQHALPAAWAAAQRQISTYEVGQWLLDRLHQASGLSMAGFGPIASRIGRITGSGLGAIAECVVVVVAGVYFAAQPQLYVGNLLKLVPSAAREAVTHTVEDIGVALRRWLVGTGLAMLTMGVLTAIGAVLLGLPAPLALGLLSGIAEFVPIVGAAVSALPALLLAVTLGPQTVAWTLLFYVSVHQFEGHVLIPLIQRRVVSVPPALTLFSVLAFGLLFGALGVVFATPLAVVLLVIVRRLYLHEPDTAAVASGKT</sequence>
<proteinExistence type="inferred from homology"/>
<feature type="transmembrane region" description="Helical" evidence="6">
    <location>
        <begin position="39"/>
        <end position="57"/>
    </location>
</feature>
<dbReference type="InterPro" id="IPR002549">
    <property type="entry name" value="AI-2E-like"/>
</dbReference>
<evidence type="ECO:0000256" key="4">
    <source>
        <dbReference type="ARBA" id="ARBA00022989"/>
    </source>
</evidence>
<keyword evidence="8" id="KW-1185">Reference proteome</keyword>
<keyword evidence="4 6" id="KW-1133">Transmembrane helix</keyword>
<dbReference type="PANTHER" id="PTHR21716">
    <property type="entry name" value="TRANSMEMBRANE PROTEIN"/>
    <property type="match status" value="1"/>
</dbReference>
<dbReference type="GO" id="GO:0016020">
    <property type="term" value="C:membrane"/>
    <property type="evidence" value="ECO:0007669"/>
    <property type="project" value="UniProtKB-SubCell"/>
</dbReference>
<protein>
    <submittedName>
        <fullName evidence="7">AI-2E family transporter</fullName>
    </submittedName>
</protein>
<comment type="caution">
    <text evidence="7">The sequence shown here is derived from an EMBL/GenBank/DDBJ whole genome shotgun (WGS) entry which is preliminary data.</text>
</comment>
<evidence type="ECO:0000256" key="6">
    <source>
        <dbReference type="SAM" id="Phobius"/>
    </source>
</evidence>
<feature type="transmembrane region" description="Helical" evidence="6">
    <location>
        <begin position="294"/>
        <end position="316"/>
    </location>
</feature>
<evidence type="ECO:0000313" key="8">
    <source>
        <dbReference type="Proteomes" id="UP000249842"/>
    </source>
</evidence>
<keyword evidence="3 6" id="KW-0812">Transmembrane</keyword>
<dbReference type="OrthoDB" id="5761230at2"/>
<feature type="transmembrane region" description="Helical" evidence="6">
    <location>
        <begin position="178"/>
        <end position="196"/>
    </location>
</feature>
<keyword evidence="5 6" id="KW-0472">Membrane</keyword>
<evidence type="ECO:0000256" key="5">
    <source>
        <dbReference type="ARBA" id="ARBA00023136"/>
    </source>
</evidence>
<feature type="transmembrane region" description="Helical" evidence="6">
    <location>
        <begin position="328"/>
        <end position="359"/>
    </location>
</feature>
<comment type="similarity">
    <text evidence="2">Belongs to the autoinducer-2 exporter (AI-2E) (TC 2.A.86) family.</text>
</comment>
<dbReference type="EMBL" id="QFYP01000001">
    <property type="protein sequence ID" value="RAK58350.1"/>
    <property type="molecule type" value="Genomic_DNA"/>
</dbReference>
<evidence type="ECO:0000313" key="7">
    <source>
        <dbReference type="EMBL" id="RAK58350.1"/>
    </source>
</evidence>
<evidence type="ECO:0000256" key="1">
    <source>
        <dbReference type="ARBA" id="ARBA00004141"/>
    </source>
</evidence>
<feature type="transmembrane region" description="Helical" evidence="6">
    <location>
        <begin position="267"/>
        <end position="288"/>
    </location>
</feature>
<feature type="transmembrane region" description="Helical" evidence="6">
    <location>
        <begin position="62"/>
        <end position="80"/>
    </location>
</feature>
<evidence type="ECO:0000256" key="2">
    <source>
        <dbReference type="ARBA" id="ARBA00009773"/>
    </source>
</evidence>
<dbReference type="AlphaFoldDB" id="A0A328ATQ2"/>
<evidence type="ECO:0000256" key="3">
    <source>
        <dbReference type="ARBA" id="ARBA00022692"/>
    </source>
</evidence>
<reference evidence="8" key="1">
    <citation type="submission" date="2018-05" db="EMBL/GenBank/DDBJ databases">
        <authorList>
            <person name="Li X."/>
        </authorList>
    </citation>
    <scope>NUCLEOTIDE SEQUENCE [LARGE SCALE GENOMIC DNA]</scope>
    <source>
        <strain evidence="8">HKS-05</strain>
    </source>
</reference>
<dbReference type="Pfam" id="PF01594">
    <property type="entry name" value="AI-2E_transport"/>
    <property type="match status" value="1"/>
</dbReference>
<dbReference type="PANTHER" id="PTHR21716:SF62">
    <property type="entry name" value="TRANSPORT PROTEIN YDBI-RELATED"/>
    <property type="match status" value="1"/>
</dbReference>
<organism evidence="7 8">
    <name type="scientific">Phenylobacterium hankyongense</name>
    <dbReference type="NCBI Taxonomy" id="1813876"/>
    <lineage>
        <taxon>Bacteria</taxon>
        <taxon>Pseudomonadati</taxon>
        <taxon>Pseudomonadota</taxon>
        <taxon>Alphaproteobacteria</taxon>
        <taxon>Caulobacterales</taxon>
        <taxon>Caulobacteraceae</taxon>
        <taxon>Phenylobacterium</taxon>
    </lineage>
</organism>
<accession>A0A328ATQ2</accession>
<gene>
    <name evidence="7" type="ORF">DJ021_00260</name>
</gene>
<dbReference type="GO" id="GO:0055085">
    <property type="term" value="P:transmembrane transport"/>
    <property type="evidence" value="ECO:0007669"/>
    <property type="project" value="TreeGrafter"/>
</dbReference>
<feature type="transmembrane region" description="Helical" evidence="6">
    <location>
        <begin position="231"/>
        <end position="255"/>
    </location>
</feature>
<comment type="subcellular location">
    <subcellularLocation>
        <location evidence="1">Membrane</location>
        <topology evidence="1">Multi-pass membrane protein</topology>
    </subcellularLocation>
</comment>
<name>A0A328ATQ2_9CAUL</name>
<dbReference type="Proteomes" id="UP000249842">
    <property type="component" value="Unassembled WGS sequence"/>
</dbReference>